<comment type="caution">
    <text evidence="1">The sequence shown here is derived from an EMBL/GenBank/DDBJ whole genome shotgun (WGS) entry which is preliminary data.</text>
</comment>
<evidence type="ECO:0000313" key="1">
    <source>
        <dbReference type="EMBL" id="OGI82153.1"/>
    </source>
</evidence>
<protein>
    <submittedName>
        <fullName evidence="1">Uncharacterized protein</fullName>
    </submittedName>
</protein>
<organism evidence="1 2">
    <name type="scientific">Candidatus Nomurabacteria bacterium RIFCSPHIGHO2_02_FULL_42_24</name>
    <dbReference type="NCBI Taxonomy" id="1801757"/>
    <lineage>
        <taxon>Bacteria</taxon>
        <taxon>Candidatus Nomuraibacteriota</taxon>
    </lineage>
</organism>
<reference evidence="1 2" key="1">
    <citation type="journal article" date="2016" name="Nat. Commun.">
        <title>Thousands of microbial genomes shed light on interconnected biogeochemical processes in an aquifer system.</title>
        <authorList>
            <person name="Anantharaman K."/>
            <person name="Brown C.T."/>
            <person name="Hug L.A."/>
            <person name="Sharon I."/>
            <person name="Castelle C.J."/>
            <person name="Probst A.J."/>
            <person name="Thomas B.C."/>
            <person name="Singh A."/>
            <person name="Wilkins M.J."/>
            <person name="Karaoz U."/>
            <person name="Brodie E.L."/>
            <person name="Williams K.H."/>
            <person name="Hubbard S.S."/>
            <person name="Banfield J.F."/>
        </authorList>
    </citation>
    <scope>NUCLEOTIDE SEQUENCE [LARGE SCALE GENOMIC DNA]</scope>
</reference>
<dbReference type="AlphaFoldDB" id="A0A1F6WJW3"/>
<accession>A0A1F6WJW3</accession>
<dbReference type="EMBL" id="MFUH01000011">
    <property type="protein sequence ID" value="OGI82153.1"/>
    <property type="molecule type" value="Genomic_DNA"/>
</dbReference>
<proteinExistence type="predicted"/>
<evidence type="ECO:0000313" key="2">
    <source>
        <dbReference type="Proteomes" id="UP000179880"/>
    </source>
</evidence>
<gene>
    <name evidence="1" type="ORF">A3B93_00650</name>
</gene>
<dbReference type="Proteomes" id="UP000179880">
    <property type="component" value="Unassembled WGS sequence"/>
</dbReference>
<sequence>MENTFTQKQYEALEILISESKDITTEAKRIILWLLRKSELLTKPVCVSIDYESHRNLAIQAANSVHNTSNYLRKIFTAMGSDLHLSFHCGKYNGSTFIPRENAYTIWLTEKNYGIDCEFKKLTFSKDEIAHEKIRNWYSGGALNEFIEDKTSL</sequence>
<name>A0A1F6WJW3_9BACT</name>